<dbReference type="Proteomes" id="UP000236047">
    <property type="component" value="Unassembled WGS sequence"/>
</dbReference>
<dbReference type="InterPro" id="IPR036291">
    <property type="entry name" value="NAD(P)-bd_dom_sf"/>
</dbReference>
<gene>
    <name evidence="2" type="ORF">AOB60_22295</name>
</gene>
<dbReference type="AlphaFoldDB" id="A0A2N8P7Z1"/>
<name>A0A2N8P7Z1_STRNR</name>
<keyword evidence="3" id="KW-1185">Reference proteome</keyword>
<organism evidence="2 3">
    <name type="scientific">Streptomyces noursei</name>
    <name type="common">Streptomyces albulus</name>
    <dbReference type="NCBI Taxonomy" id="1971"/>
    <lineage>
        <taxon>Bacteria</taxon>
        <taxon>Bacillati</taxon>
        <taxon>Actinomycetota</taxon>
        <taxon>Actinomycetes</taxon>
        <taxon>Kitasatosporales</taxon>
        <taxon>Streptomycetaceae</taxon>
        <taxon>Streptomyces</taxon>
    </lineage>
</organism>
<dbReference type="InterPro" id="IPR051604">
    <property type="entry name" value="Ergot_Alk_Oxidoreductase"/>
</dbReference>
<evidence type="ECO:0000313" key="3">
    <source>
        <dbReference type="Proteomes" id="UP000236047"/>
    </source>
</evidence>
<dbReference type="PANTHER" id="PTHR43162:SF1">
    <property type="entry name" value="PRESTALK A DIFFERENTIATION PROTEIN A"/>
    <property type="match status" value="1"/>
</dbReference>
<evidence type="ECO:0000259" key="1">
    <source>
        <dbReference type="Pfam" id="PF13460"/>
    </source>
</evidence>
<dbReference type="Gene3D" id="3.90.25.10">
    <property type="entry name" value="UDP-galactose 4-epimerase, domain 1"/>
    <property type="match status" value="1"/>
</dbReference>
<dbReference type="PANTHER" id="PTHR43162">
    <property type="match status" value="1"/>
</dbReference>
<dbReference type="RefSeq" id="WP_102924861.1">
    <property type="nucleotide sequence ID" value="NZ_LJSN01000003.1"/>
</dbReference>
<dbReference type="InterPro" id="IPR016040">
    <property type="entry name" value="NAD(P)-bd_dom"/>
</dbReference>
<dbReference type="Pfam" id="PF13460">
    <property type="entry name" value="NAD_binding_10"/>
    <property type="match status" value="1"/>
</dbReference>
<sequence length="291" mass="30879">MSAVRRILVTGATGNVGRQVTAGLVAAGAYEVRALTRCPETAGLPPVVEVRRGDLSDAAGLAAASEGVDAVFLMWPFHSAEPADAVVAAIGRHADRVVFLSSGSVQDGVEPEAQSTPVGRWHRAVERRIEESGPAWTHLRPSAFAANTRWWAGQVRAGDAVRGAYGALPTHLLHEADIADVAVRALTEGGHAGAAYALTGPEVLTQAQQVRIIGEVLGRPLRWEELSRDAARRQLLADDGFPDTFVDPLLDGYAQMMTAPRPTVTGTVEAVTGAPARTYREWVAEHAADFV</sequence>
<dbReference type="EMBL" id="LJSN01000003">
    <property type="protein sequence ID" value="PNE37137.1"/>
    <property type="molecule type" value="Genomic_DNA"/>
</dbReference>
<comment type="caution">
    <text evidence="2">The sequence shown here is derived from an EMBL/GenBank/DDBJ whole genome shotgun (WGS) entry which is preliminary data.</text>
</comment>
<feature type="domain" description="NAD(P)-binding" evidence="1">
    <location>
        <begin position="11"/>
        <end position="188"/>
    </location>
</feature>
<evidence type="ECO:0000313" key="2">
    <source>
        <dbReference type="EMBL" id="PNE37137.1"/>
    </source>
</evidence>
<dbReference type="Gene3D" id="3.40.50.720">
    <property type="entry name" value="NAD(P)-binding Rossmann-like Domain"/>
    <property type="match status" value="1"/>
</dbReference>
<proteinExistence type="predicted"/>
<protein>
    <submittedName>
        <fullName evidence="2">NADPH:quinone reductase</fullName>
    </submittedName>
</protein>
<reference evidence="3" key="1">
    <citation type="submission" date="2015-09" db="EMBL/GenBank/DDBJ databases">
        <authorList>
            <person name="Graham D.E."/>
            <person name="Mahan K.M."/>
            <person name="Klingeman D.M."/>
            <person name="Fida T."/>
            <person name="Giannone R.J."/>
            <person name="Hettich R.L."/>
            <person name="Parry R.J."/>
            <person name="Spain J.C."/>
        </authorList>
    </citation>
    <scope>NUCLEOTIDE SEQUENCE [LARGE SCALE GENOMIC DNA]</scope>
    <source>
        <strain evidence="3">JCM 4701</strain>
    </source>
</reference>
<dbReference type="SUPFAM" id="SSF51735">
    <property type="entry name" value="NAD(P)-binding Rossmann-fold domains"/>
    <property type="match status" value="1"/>
</dbReference>
<accession>A0A2N8P7Z1</accession>